<reference evidence="3" key="1">
    <citation type="submission" date="2018-04" db="EMBL/GenBank/DDBJ databases">
        <title>Complete genome of Antarctic heterotrophic bacterium Hymenobacter nivis.</title>
        <authorList>
            <person name="Terashima M."/>
        </authorList>
    </citation>
    <scope>NUCLEOTIDE SEQUENCE [LARGE SCALE GENOMIC DNA]</scope>
    <source>
        <strain evidence="3">NBRC 111535</strain>
    </source>
</reference>
<keyword evidence="3" id="KW-1185">Reference proteome</keyword>
<dbReference type="Pfam" id="PF01609">
    <property type="entry name" value="DDE_Tnp_1"/>
    <property type="match status" value="1"/>
</dbReference>
<dbReference type="AlphaFoldDB" id="A0A2Z3GWQ4"/>
<dbReference type="GO" id="GO:0006313">
    <property type="term" value="P:DNA transposition"/>
    <property type="evidence" value="ECO:0007669"/>
    <property type="project" value="InterPro"/>
</dbReference>
<evidence type="ECO:0000259" key="1">
    <source>
        <dbReference type="Pfam" id="PF01609"/>
    </source>
</evidence>
<sequence length="343" mass="38976">MAHFIIGLIKSRNVQFCEVAQHLNDAVKPASNEPRVQGFFREVDLDYLVLARLLVRFLPVQSKLRLYLDRTEWAAGQCRVNILPVAVGQDAFQVPLYWELPDNRSGNSNAAQRSAVREVCRAVPGHERVGLVLGDRAFVGHAWFKWLQDSGLNFVMRLPRHHLLPDAHDQRQAIADLKLAIGQVRHFAQRQVDGIWGQVWVKALAGGDFLFLFGTAGLPDLGQLYARRWTIEQCIQNLKGRDFQLENSHLRCRHELRKLLALVTFTYAFCLSVGQAADQRTPIARKNHGYRATSLARNGLSILRQTTRPATGTRHKLVRLVEALLDWMVRQLTNFQTPVKIVG</sequence>
<dbReference type="GO" id="GO:0003677">
    <property type="term" value="F:DNA binding"/>
    <property type="evidence" value="ECO:0007669"/>
    <property type="project" value="InterPro"/>
</dbReference>
<dbReference type="InterPro" id="IPR002559">
    <property type="entry name" value="Transposase_11"/>
</dbReference>
<dbReference type="Proteomes" id="UP000245999">
    <property type="component" value="Chromosome"/>
</dbReference>
<dbReference type="OrthoDB" id="882324at2"/>
<evidence type="ECO:0000313" key="3">
    <source>
        <dbReference type="Proteomes" id="UP000245999"/>
    </source>
</evidence>
<evidence type="ECO:0000313" key="2">
    <source>
        <dbReference type="EMBL" id="AWM33120.1"/>
    </source>
</evidence>
<feature type="domain" description="Transposase IS4-like" evidence="1">
    <location>
        <begin position="109"/>
        <end position="267"/>
    </location>
</feature>
<dbReference type="EMBL" id="CP029145">
    <property type="protein sequence ID" value="AWM33120.1"/>
    <property type="molecule type" value="Genomic_DNA"/>
</dbReference>
<name>A0A2Z3GWQ4_9BACT</name>
<dbReference type="SUPFAM" id="SSF53098">
    <property type="entry name" value="Ribonuclease H-like"/>
    <property type="match status" value="1"/>
</dbReference>
<dbReference type="InterPro" id="IPR012337">
    <property type="entry name" value="RNaseH-like_sf"/>
</dbReference>
<organism evidence="2 3">
    <name type="scientific">Hymenobacter nivis</name>
    <dbReference type="NCBI Taxonomy" id="1850093"/>
    <lineage>
        <taxon>Bacteria</taxon>
        <taxon>Pseudomonadati</taxon>
        <taxon>Bacteroidota</taxon>
        <taxon>Cytophagia</taxon>
        <taxon>Cytophagales</taxon>
        <taxon>Hymenobacteraceae</taxon>
        <taxon>Hymenobacter</taxon>
    </lineage>
</organism>
<proteinExistence type="predicted"/>
<dbReference type="KEGG" id="hnv:DDQ68_10235"/>
<gene>
    <name evidence="2" type="ORF">DDQ68_10235</name>
</gene>
<protein>
    <submittedName>
        <fullName evidence="2">Transposase</fullName>
    </submittedName>
</protein>
<dbReference type="GO" id="GO:0004803">
    <property type="term" value="F:transposase activity"/>
    <property type="evidence" value="ECO:0007669"/>
    <property type="project" value="InterPro"/>
</dbReference>
<accession>A0A2Z3GWQ4</accession>